<feature type="transmembrane region" description="Helical" evidence="1">
    <location>
        <begin position="38"/>
        <end position="60"/>
    </location>
</feature>
<sequence>MNALLKSFSYILHPIIMPILGAIIYFSNTPRFFAFELVQAKLIGLFIMTVCIPVILFFSLKNLGLLDSFHLATVNQRKIPLILQSFILLLVIKIIIDAPTFPELYFFFLGALISAISATFIVLFNIKASLHMIGISSITMFTIALSVHFGINITTLIGLLFIGNGALATSRLIYKAHTHTELILGISIGMLPQLILVNFWL</sequence>
<feature type="transmembrane region" description="Helical" evidence="1">
    <location>
        <begin position="182"/>
        <end position="200"/>
    </location>
</feature>
<keyword evidence="1" id="KW-1133">Transmembrane helix</keyword>
<name>A0ABW5N562_9FLAO</name>
<organism evidence="2 3">
    <name type="scientific">Aquimarina hainanensis</name>
    <dbReference type="NCBI Taxonomy" id="1578017"/>
    <lineage>
        <taxon>Bacteria</taxon>
        <taxon>Pseudomonadati</taxon>
        <taxon>Bacteroidota</taxon>
        <taxon>Flavobacteriia</taxon>
        <taxon>Flavobacteriales</taxon>
        <taxon>Flavobacteriaceae</taxon>
        <taxon>Aquimarina</taxon>
    </lineage>
</organism>
<reference evidence="3" key="1">
    <citation type="journal article" date="2019" name="Int. J. Syst. Evol. Microbiol.">
        <title>The Global Catalogue of Microorganisms (GCM) 10K type strain sequencing project: providing services to taxonomists for standard genome sequencing and annotation.</title>
        <authorList>
            <consortium name="The Broad Institute Genomics Platform"/>
            <consortium name="The Broad Institute Genome Sequencing Center for Infectious Disease"/>
            <person name="Wu L."/>
            <person name="Ma J."/>
        </authorList>
    </citation>
    <scope>NUCLEOTIDE SEQUENCE [LARGE SCALE GENOMIC DNA]</scope>
    <source>
        <strain evidence="3">KCTC 42423</strain>
    </source>
</reference>
<keyword evidence="3" id="KW-1185">Reference proteome</keyword>
<accession>A0ABW5N562</accession>
<evidence type="ECO:0000256" key="1">
    <source>
        <dbReference type="SAM" id="Phobius"/>
    </source>
</evidence>
<feature type="transmembrane region" description="Helical" evidence="1">
    <location>
        <begin position="81"/>
        <end position="98"/>
    </location>
</feature>
<evidence type="ECO:0000313" key="3">
    <source>
        <dbReference type="Proteomes" id="UP001597459"/>
    </source>
</evidence>
<keyword evidence="1" id="KW-0472">Membrane</keyword>
<keyword evidence="1" id="KW-0812">Transmembrane</keyword>
<feature type="transmembrane region" description="Helical" evidence="1">
    <location>
        <begin position="104"/>
        <end position="126"/>
    </location>
</feature>
<comment type="caution">
    <text evidence="2">The sequence shown here is derived from an EMBL/GenBank/DDBJ whole genome shotgun (WGS) entry which is preliminary data.</text>
</comment>
<dbReference type="Proteomes" id="UP001597459">
    <property type="component" value="Unassembled WGS sequence"/>
</dbReference>
<evidence type="ECO:0000313" key="2">
    <source>
        <dbReference type="EMBL" id="MFD2590680.1"/>
    </source>
</evidence>
<evidence type="ECO:0008006" key="4">
    <source>
        <dbReference type="Google" id="ProtNLM"/>
    </source>
</evidence>
<dbReference type="RefSeq" id="WP_176028596.1">
    <property type="nucleotide sequence ID" value="NZ_JBHSJV010000001.1"/>
</dbReference>
<feature type="transmembrane region" description="Helical" evidence="1">
    <location>
        <begin position="7"/>
        <end position="26"/>
    </location>
</feature>
<feature type="transmembrane region" description="Helical" evidence="1">
    <location>
        <begin position="138"/>
        <end position="162"/>
    </location>
</feature>
<proteinExistence type="predicted"/>
<dbReference type="EMBL" id="JBHULX010000004">
    <property type="protein sequence ID" value="MFD2590680.1"/>
    <property type="molecule type" value="Genomic_DNA"/>
</dbReference>
<protein>
    <recommendedName>
        <fullName evidence="4">PAP2 superfamily protein</fullName>
    </recommendedName>
</protein>
<gene>
    <name evidence="2" type="ORF">ACFSTE_07525</name>
</gene>